<accession>A0ABV5VPT8</accession>
<dbReference type="RefSeq" id="WP_344917001.1">
    <property type="nucleotide sequence ID" value="NZ_BAAAYO010000021.1"/>
</dbReference>
<proteinExistence type="predicted"/>
<gene>
    <name evidence="2" type="ORF">ACFFNY_01770</name>
</gene>
<protein>
    <submittedName>
        <fullName evidence="2">Uncharacterized protein</fullName>
    </submittedName>
</protein>
<sequence>MAVSGGLDPFAASFFPFQRRQDERQRLSGGTVGGRAEQAAGSA</sequence>
<organism evidence="2 3">
    <name type="scientific">Paenibacillus hodogayensis</name>
    <dbReference type="NCBI Taxonomy" id="279208"/>
    <lineage>
        <taxon>Bacteria</taxon>
        <taxon>Bacillati</taxon>
        <taxon>Bacillota</taxon>
        <taxon>Bacilli</taxon>
        <taxon>Bacillales</taxon>
        <taxon>Paenibacillaceae</taxon>
        <taxon>Paenibacillus</taxon>
    </lineage>
</organism>
<dbReference type="Proteomes" id="UP001589619">
    <property type="component" value="Unassembled WGS sequence"/>
</dbReference>
<feature type="region of interest" description="Disordered" evidence="1">
    <location>
        <begin position="18"/>
        <end position="43"/>
    </location>
</feature>
<keyword evidence="3" id="KW-1185">Reference proteome</keyword>
<evidence type="ECO:0000313" key="2">
    <source>
        <dbReference type="EMBL" id="MFB9750288.1"/>
    </source>
</evidence>
<comment type="caution">
    <text evidence="2">The sequence shown here is derived from an EMBL/GenBank/DDBJ whole genome shotgun (WGS) entry which is preliminary data.</text>
</comment>
<evidence type="ECO:0000313" key="3">
    <source>
        <dbReference type="Proteomes" id="UP001589619"/>
    </source>
</evidence>
<evidence type="ECO:0000256" key="1">
    <source>
        <dbReference type="SAM" id="MobiDB-lite"/>
    </source>
</evidence>
<reference evidence="2 3" key="1">
    <citation type="submission" date="2024-09" db="EMBL/GenBank/DDBJ databases">
        <authorList>
            <person name="Sun Q."/>
            <person name="Mori K."/>
        </authorList>
    </citation>
    <scope>NUCLEOTIDE SEQUENCE [LARGE SCALE GENOMIC DNA]</scope>
    <source>
        <strain evidence="2 3">JCM 12520</strain>
    </source>
</reference>
<name>A0ABV5VPT8_9BACL</name>
<dbReference type="EMBL" id="JBHMAG010000002">
    <property type="protein sequence ID" value="MFB9750288.1"/>
    <property type="molecule type" value="Genomic_DNA"/>
</dbReference>